<dbReference type="EMBL" id="UHID01000005">
    <property type="protein sequence ID" value="SUP34395.1"/>
    <property type="molecule type" value="Genomic_DNA"/>
</dbReference>
<dbReference type="Proteomes" id="UP000254150">
    <property type="component" value="Unassembled WGS sequence"/>
</dbReference>
<accession>A0A380N870</accession>
<dbReference type="AlphaFoldDB" id="A0A380N870"/>
<feature type="compositionally biased region" description="Basic and acidic residues" evidence="1">
    <location>
        <begin position="1"/>
        <end position="13"/>
    </location>
</feature>
<protein>
    <submittedName>
        <fullName evidence="2">Uncharacterized protein</fullName>
    </submittedName>
</protein>
<name>A0A380N870_STRGR</name>
<sequence>MSVPEENRRKTGKTDPAAEGDIEQKQPQRRRRADERGRGESRTMGEALQEADVKPEDYEK</sequence>
<proteinExistence type="predicted"/>
<feature type="compositionally biased region" description="Basic and acidic residues" evidence="1">
    <location>
        <begin position="51"/>
        <end position="60"/>
    </location>
</feature>
<evidence type="ECO:0000256" key="1">
    <source>
        <dbReference type="SAM" id="MobiDB-lite"/>
    </source>
</evidence>
<evidence type="ECO:0000313" key="2">
    <source>
        <dbReference type="EMBL" id="SUP34395.1"/>
    </source>
</evidence>
<feature type="compositionally biased region" description="Basic and acidic residues" evidence="1">
    <location>
        <begin position="22"/>
        <end position="43"/>
    </location>
</feature>
<organism evidence="2 3">
    <name type="scientific">Streptomyces griseus</name>
    <dbReference type="NCBI Taxonomy" id="1911"/>
    <lineage>
        <taxon>Bacteria</taxon>
        <taxon>Bacillati</taxon>
        <taxon>Actinomycetota</taxon>
        <taxon>Actinomycetes</taxon>
        <taxon>Kitasatosporales</taxon>
        <taxon>Streptomycetaceae</taxon>
        <taxon>Streptomyces</taxon>
    </lineage>
</organism>
<feature type="region of interest" description="Disordered" evidence="1">
    <location>
        <begin position="1"/>
        <end position="60"/>
    </location>
</feature>
<gene>
    <name evidence="2" type="ORF">NCTC7807_01762</name>
</gene>
<reference evidence="2 3" key="1">
    <citation type="submission" date="2018-06" db="EMBL/GenBank/DDBJ databases">
        <authorList>
            <consortium name="Pathogen Informatics"/>
            <person name="Doyle S."/>
        </authorList>
    </citation>
    <scope>NUCLEOTIDE SEQUENCE [LARGE SCALE GENOMIC DNA]</scope>
    <source>
        <strain evidence="2 3">NCTC7807</strain>
    </source>
</reference>
<evidence type="ECO:0000313" key="3">
    <source>
        <dbReference type="Proteomes" id="UP000254150"/>
    </source>
</evidence>
<dbReference type="GeneID" id="95073166"/>
<dbReference type="RefSeq" id="WP_100455774.1">
    <property type="nucleotide sequence ID" value="NZ_UHID01000005.1"/>
</dbReference>